<name>A0A841K1W2_9BACT</name>
<evidence type="ECO:0000313" key="3">
    <source>
        <dbReference type="EMBL" id="MBB6144638.1"/>
    </source>
</evidence>
<feature type="domain" description="DUF6677" evidence="2">
    <location>
        <begin position="20"/>
        <end position="133"/>
    </location>
</feature>
<proteinExistence type="predicted"/>
<dbReference type="InterPro" id="IPR046499">
    <property type="entry name" value="DUF6677"/>
</dbReference>
<evidence type="ECO:0000256" key="1">
    <source>
        <dbReference type="SAM" id="Phobius"/>
    </source>
</evidence>
<reference evidence="3 4" key="1">
    <citation type="submission" date="2020-08" db="EMBL/GenBank/DDBJ databases">
        <title>Genomic Encyclopedia of Type Strains, Phase IV (KMG-IV): sequencing the most valuable type-strain genomes for metagenomic binning, comparative biology and taxonomic classification.</title>
        <authorList>
            <person name="Goeker M."/>
        </authorList>
    </citation>
    <scope>NUCLEOTIDE SEQUENCE [LARGE SCALE GENOMIC DNA]</scope>
    <source>
        <strain evidence="3 4">DSM 103733</strain>
    </source>
</reference>
<keyword evidence="4" id="KW-1185">Reference proteome</keyword>
<feature type="transmembrane region" description="Helical" evidence="1">
    <location>
        <begin position="110"/>
        <end position="128"/>
    </location>
</feature>
<dbReference type="Proteomes" id="UP000538666">
    <property type="component" value="Unassembled WGS sequence"/>
</dbReference>
<dbReference type="OrthoDB" id="129797at2"/>
<keyword evidence="1" id="KW-1133">Transmembrane helix</keyword>
<dbReference type="AlphaFoldDB" id="A0A841K1W2"/>
<gene>
    <name evidence="3" type="ORF">HNQ77_002594</name>
</gene>
<dbReference type="Pfam" id="PF20382">
    <property type="entry name" value="DUF6677"/>
    <property type="match status" value="1"/>
</dbReference>
<accession>A0A841K1W2</accession>
<feature type="transmembrane region" description="Helical" evidence="1">
    <location>
        <begin position="16"/>
        <end position="35"/>
    </location>
</feature>
<comment type="caution">
    <text evidence="3">The sequence shown here is derived from an EMBL/GenBank/DDBJ whole genome shotgun (WGS) entry which is preliminary data.</text>
</comment>
<keyword evidence="1" id="KW-0472">Membrane</keyword>
<sequence>MASKVQVPAKTQTQGFQYSALIVGWLVPGAGHVLTGRWLRGLLLFVSIATMFWLGIAMQGKLYLPNTGDVLDMLGFAGDLGNGLFYALGRFLDLGHGAVQIATADYGTKFIVVAGLLNFISAVDAHNLRIGRKI</sequence>
<dbReference type="RefSeq" id="WP_050059767.1">
    <property type="nucleotide sequence ID" value="NZ_JACHEK010000005.1"/>
</dbReference>
<protein>
    <recommendedName>
        <fullName evidence="2">DUF6677 domain-containing protein</fullName>
    </recommendedName>
</protein>
<organism evidence="3 4">
    <name type="scientific">Silvibacterium bohemicum</name>
    <dbReference type="NCBI Taxonomy" id="1577686"/>
    <lineage>
        <taxon>Bacteria</taxon>
        <taxon>Pseudomonadati</taxon>
        <taxon>Acidobacteriota</taxon>
        <taxon>Terriglobia</taxon>
        <taxon>Terriglobales</taxon>
        <taxon>Acidobacteriaceae</taxon>
        <taxon>Silvibacterium</taxon>
    </lineage>
</organism>
<feature type="transmembrane region" description="Helical" evidence="1">
    <location>
        <begin position="42"/>
        <end position="64"/>
    </location>
</feature>
<evidence type="ECO:0000259" key="2">
    <source>
        <dbReference type="Pfam" id="PF20382"/>
    </source>
</evidence>
<dbReference type="EMBL" id="JACHEK010000005">
    <property type="protein sequence ID" value="MBB6144638.1"/>
    <property type="molecule type" value="Genomic_DNA"/>
</dbReference>
<evidence type="ECO:0000313" key="4">
    <source>
        <dbReference type="Proteomes" id="UP000538666"/>
    </source>
</evidence>
<keyword evidence="1" id="KW-0812">Transmembrane</keyword>